<proteinExistence type="predicted"/>
<dbReference type="EMBL" id="CP061171">
    <property type="protein sequence ID" value="QNR82740.1"/>
    <property type="molecule type" value="Genomic_DNA"/>
</dbReference>
<dbReference type="RefSeq" id="WP_167294995.1">
    <property type="nucleotide sequence ID" value="NZ_CP061171.1"/>
</dbReference>
<gene>
    <name evidence="1" type="ORF">H9N25_12085</name>
</gene>
<protein>
    <submittedName>
        <fullName evidence="1">Uncharacterized protein</fullName>
    </submittedName>
</protein>
<sequence>MMKPEYITILPDEREVNYADDPLWQRIYAYSPDNEDFAIPFSRKLAVTEGWTRRFTLLAIAEYKRFVYLCCISQNGASPSVVVDKVWHMHLLYTVEYWEKFCPLVLGRNLHHYPNVGGIVEYNKHQDWYLETLKLYLFIFKENPPPDFWRIPKNILPYLLDKKDATSSQNCKKSFYNRIIGIIIRRFQFLNNFRIMTDKERKKIV</sequence>
<organism evidence="1 2">
    <name type="scientific">Pedobacter riviphilus</name>
    <dbReference type="NCBI Taxonomy" id="2766984"/>
    <lineage>
        <taxon>Bacteria</taxon>
        <taxon>Pseudomonadati</taxon>
        <taxon>Bacteroidota</taxon>
        <taxon>Sphingobacteriia</taxon>
        <taxon>Sphingobacteriales</taxon>
        <taxon>Sphingobacteriaceae</taxon>
        <taxon>Pedobacter</taxon>
    </lineage>
</organism>
<name>A0ABX6THK9_9SPHI</name>
<evidence type="ECO:0000313" key="2">
    <source>
        <dbReference type="Proteomes" id="UP000516439"/>
    </source>
</evidence>
<accession>A0ABX6THK9</accession>
<evidence type="ECO:0000313" key="1">
    <source>
        <dbReference type="EMBL" id="QNR82740.1"/>
    </source>
</evidence>
<keyword evidence="2" id="KW-1185">Reference proteome</keyword>
<reference evidence="1 2" key="1">
    <citation type="submission" date="2020-09" db="EMBL/GenBank/DDBJ databases">
        <title>Pedobacter sp. SW-16 isolated from soil near Yeocheon.</title>
        <authorList>
            <person name="Im H.S."/>
            <person name="Joung Y."/>
            <person name="Lee S.-S."/>
        </authorList>
    </citation>
    <scope>NUCLEOTIDE SEQUENCE [LARGE SCALE GENOMIC DNA]</scope>
    <source>
        <strain evidence="1 2">SW-16</strain>
    </source>
</reference>
<dbReference type="Proteomes" id="UP000516439">
    <property type="component" value="Chromosome"/>
</dbReference>